<keyword evidence="3" id="KW-1185">Reference proteome</keyword>
<protein>
    <submittedName>
        <fullName evidence="2">Uncharacterized protein</fullName>
    </submittedName>
</protein>
<dbReference type="Proteomes" id="UP000054516">
    <property type="component" value="Unassembled WGS sequence"/>
</dbReference>
<dbReference type="STRING" id="77044.A0A1W2TE20"/>
<sequence>MPSQRPFFLSSFFTAFRQQPPSLTAAAPQPNKHTHPHATTQSSSGSSPYGSSSTSPQSRTISTSSPSHPQGSTPATTSSPPPPRTGSAGGVMNQLQPLHSPRPIPTHRRGSDSSSEGFRDVLGADKWYIGGRTAAGEEKFFKLGVVKRARSQDRLSLDRLSL</sequence>
<dbReference type="PANTHER" id="PTHR42095:SF1">
    <property type="entry name" value="YALI0C12166P"/>
    <property type="match status" value="1"/>
</dbReference>
<gene>
    <name evidence="2" type="ORF">SAMD00023353_1801730</name>
</gene>
<dbReference type="PANTHER" id="PTHR42095">
    <property type="entry name" value="YALI0C12166P"/>
    <property type="match status" value="1"/>
</dbReference>
<evidence type="ECO:0000256" key="1">
    <source>
        <dbReference type="SAM" id="MobiDB-lite"/>
    </source>
</evidence>
<dbReference type="OrthoDB" id="4207123at2759"/>
<evidence type="ECO:0000313" key="3">
    <source>
        <dbReference type="Proteomes" id="UP000054516"/>
    </source>
</evidence>
<dbReference type="OMA" id="APSHHYH"/>
<dbReference type="AlphaFoldDB" id="A0A1W2TE20"/>
<organism evidence="2">
    <name type="scientific">Rosellinia necatrix</name>
    <name type="common">White root-rot fungus</name>
    <dbReference type="NCBI Taxonomy" id="77044"/>
    <lineage>
        <taxon>Eukaryota</taxon>
        <taxon>Fungi</taxon>
        <taxon>Dikarya</taxon>
        <taxon>Ascomycota</taxon>
        <taxon>Pezizomycotina</taxon>
        <taxon>Sordariomycetes</taxon>
        <taxon>Xylariomycetidae</taxon>
        <taxon>Xylariales</taxon>
        <taxon>Xylariaceae</taxon>
        <taxon>Rosellinia</taxon>
    </lineage>
</organism>
<feature type="compositionally biased region" description="Low complexity" evidence="1">
    <location>
        <begin position="39"/>
        <end position="78"/>
    </location>
</feature>
<proteinExistence type="predicted"/>
<dbReference type="EMBL" id="DF977463">
    <property type="protein sequence ID" value="GAP86244.1"/>
    <property type="molecule type" value="Genomic_DNA"/>
</dbReference>
<accession>A0A1W2TE20</accession>
<evidence type="ECO:0000313" key="2">
    <source>
        <dbReference type="EMBL" id="GAP86244.1"/>
    </source>
</evidence>
<feature type="region of interest" description="Disordered" evidence="1">
    <location>
        <begin position="19"/>
        <end position="119"/>
    </location>
</feature>
<name>A0A1W2TE20_ROSNE</name>
<reference evidence="2" key="1">
    <citation type="submission" date="2016-03" db="EMBL/GenBank/DDBJ databases">
        <title>Draft genome sequence of Rosellinia necatrix.</title>
        <authorList>
            <person name="Kanematsu S."/>
        </authorList>
    </citation>
    <scope>NUCLEOTIDE SEQUENCE [LARGE SCALE GENOMIC DNA]</scope>
    <source>
        <strain evidence="2">W97</strain>
    </source>
</reference>